<comment type="caution">
    <text evidence="2">The sequence shown here is derived from an EMBL/GenBank/DDBJ whole genome shotgun (WGS) entry which is preliminary data.</text>
</comment>
<dbReference type="Pfam" id="PF04248">
    <property type="entry name" value="NTP_transf_9"/>
    <property type="match status" value="1"/>
</dbReference>
<accession>A0A8H3TYN0</accession>
<dbReference type="OrthoDB" id="18996at2759"/>
<proteinExistence type="predicted"/>
<evidence type="ECO:0000313" key="3">
    <source>
        <dbReference type="Proteomes" id="UP000620104"/>
    </source>
</evidence>
<dbReference type="Proteomes" id="UP000620104">
    <property type="component" value="Unassembled WGS sequence"/>
</dbReference>
<gene>
    <name evidence="2" type="ORF">NliqN6_5703</name>
</gene>
<dbReference type="EMBL" id="BLZA01000040">
    <property type="protein sequence ID" value="GHJ89301.1"/>
    <property type="molecule type" value="Genomic_DNA"/>
</dbReference>
<keyword evidence="3" id="KW-1185">Reference proteome</keyword>
<name>A0A8H3TYN0_9TREE</name>
<evidence type="ECO:0000259" key="1">
    <source>
        <dbReference type="Pfam" id="PF04248"/>
    </source>
</evidence>
<sequence length="111" mass="12348">MSASSFISVMVDGEVLVKTAESDAVQVENNWYFPTKDLQNRGQFEESDTHTTCGWKGVASYYNFRKNDGTVLKDIAWYYPTPKKGAEQVADRVAFYVGRKGLKLGSPPVSA</sequence>
<protein>
    <recommendedName>
        <fullName evidence="1">DUF427 domain-containing protein</fullName>
    </recommendedName>
</protein>
<dbReference type="PANTHER" id="PTHR34310:SF5">
    <property type="entry name" value="DUF427 DOMAIN PROTEIN (AFU_ORTHOLOGUE AFUA_3G02220)"/>
    <property type="match status" value="1"/>
</dbReference>
<reference evidence="2" key="1">
    <citation type="submission" date="2020-07" db="EMBL/GenBank/DDBJ databases">
        <title>Draft Genome Sequence of a Deep-Sea Yeast, Naganishia (Cryptococcus) liquefaciens strain N6.</title>
        <authorList>
            <person name="Han Y.W."/>
            <person name="Kajitani R."/>
            <person name="Morimoto H."/>
            <person name="Parhat M."/>
            <person name="Tsubouchi H."/>
            <person name="Bakenova O."/>
            <person name="Ogata M."/>
            <person name="Argunhan B."/>
            <person name="Aoki R."/>
            <person name="Kajiwara S."/>
            <person name="Itoh T."/>
            <person name="Iwasaki H."/>
        </authorList>
    </citation>
    <scope>NUCLEOTIDE SEQUENCE</scope>
    <source>
        <strain evidence="2">N6</strain>
    </source>
</reference>
<feature type="domain" description="DUF427" evidence="1">
    <location>
        <begin position="8"/>
        <end position="97"/>
    </location>
</feature>
<organism evidence="2 3">
    <name type="scientific">Naganishia liquefaciens</name>
    <dbReference type="NCBI Taxonomy" id="104408"/>
    <lineage>
        <taxon>Eukaryota</taxon>
        <taxon>Fungi</taxon>
        <taxon>Dikarya</taxon>
        <taxon>Basidiomycota</taxon>
        <taxon>Agaricomycotina</taxon>
        <taxon>Tremellomycetes</taxon>
        <taxon>Filobasidiales</taxon>
        <taxon>Filobasidiaceae</taxon>
        <taxon>Naganishia</taxon>
    </lineage>
</organism>
<dbReference type="InterPro" id="IPR038694">
    <property type="entry name" value="DUF427_sf"/>
</dbReference>
<dbReference type="InterPro" id="IPR007361">
    <property type="entry name" value="DUF427"/>
</dbReference>
<evidence type="ECO:0000313" key="2">
    <source>
        <dbReference type="EMBL" id="GHJ89301.1"/>
    </source>
</evidence>
<dbReference type="PANTHER" id="PTHR34310">
    <property type="entry name" value="DUF427 DOMAIN PROTEIN (AFU_ORTHOLOGUE AFUA_3G02220)"/>
    <property type="match status" value="1"/>
</dbReference>
<dbReference type="Gene3D" id="2.170.150.40">
    <property type="entry name" value="Domain of unknown function (DUF427)"/>
    <property type="match status" value="1"/>
</dbReference>
<dbReference type="AlphaFoldDB" id="A0A8H3TYN0"/>